<dbReference type="EMBL" id="LVYD01000088">
    <property type="protein sequence ID" value="OQP59090.1"/>
    <property type="molecule type" value="Genomic_DNA"/>
</dbReference>
<protein>
    <recommendedName>
        <fullName evidence="3 7">6,7-dimethyl-8-ribityllumazine synthase</fullName>
        <shortName evidence="7">DMRL synthase</shortName>
        <shortName evidence="7">LS</shortName>
        <shortName evidence="7">Lumazine synthase</shortName>
        <ecNumber evidence="3 7">2.5.1.78</ecNumber>
    </recommendedName>
</protein>
<comment type="pathway">
    <text evidence="1 7">Cofactor biosynthesis; riboflavin biosynthesis; riboflavin from 2-hydroxy-3-oxobutyl phosphate and 5-amino-6-(D-ribitylamino)uracil: step 1/2.</text>
</comment>
<dbReference type="CDD" id="cd09209">
    <property type="entry name" value="Lumazine_synthase-I"/>
    <property type="match status" value="1"/>
</dbReference>
<keyword evidence="9" id="KW-1185">Reference proteome</keyword>
<dbReference type="GO" id="GO:0009349">
    <property type="term" value="C:riboflavin synthase complex"/>
    <property type="evidence" value="ECO:0007669"/>
    <property type="project" value="UniProtKB-UniRule"/>
</dbReference>
<dbReference type="InterPro" id="IPR036467">
    <property type="entry name" value="LS/RS_sf"/>
</dbReference>
<dbReference type="InterPro" id="IPR002180">
    <property type="entry name" value="LS/RS"/>
</dbReference>
<dbReference type="NCBIfam" id="TIGR00114">
    <property type="entry name" value="lumazine-synth"/>
    <property type="match status" value="1"/>
</dbReference>
<name>A0A1V9FL87_9BACT</name>
<comment type="caution">
    <text evidence="8">The sequence shown here is derived from an EMBL/GenBank/DDBJ whole genome shotgun (WGS) entry which is preliminary data.</text>
</comment>
<accession>A0A1V9FL87</accession>
<dbReference type="RefSeq" id="WP_081155034.1">
    <property type="nucleotide sequence ID" value="NZ_LVYD01000088.1"/>
</dbReference>
<dbReference type="AlphaFoldDB" id="A0A1V9FL87"/>
<evidence type="ECO:0000256" key="5">
    <source>
        <dbReference type="ARBA" id="ARBA00022679"/>
    </source>
</evidence>
<evidence type="ECO:0000313" key="9">
    <source>
        <dbReference type="Proteomes" id="UP000192796"/>
    </source>
</evidence>
<dbReference type="GO" id="GO:0009231">
    <property type="term" value="P:riboflavin biosynthetic process"/>
    <property type="evidence" value="ECO:0007669"/>
    <property type="project" value="UniProtKB-UniRule"/>
</dbReference>
<evidence type="ECO:0000256" key="4">
    <source>
        <dbReference type="ARBA" id="ARBA00022619"/>
    </source>
</evidence>
<reference evidence="8 9" key="1">
    <citation type="submission" date="2016-03" db="EMBL/GenBank/DDBJ databases">
        <title>Niastella vici sp. nov., isolated from farmland soil.</title>
        <authorList>
            <person name="Chen L."/>
            <person name="Wang D."/>
            <person name="Yang S."/>
            <person name="Wang G."/>
        </authorList>
    </citation>
    <scope>NUCLEOTIDE SEQUENCE [LARGE SCALE GENOMIC DNA]</scope>
    <source>
        <strain evidence="8 9">DJ57</strain>
    </source>
</reference>
<organism evidence="8 9">
    <name type="scientific">Niastella vici</name>
    <dbReference type="NCBI Taxonomy" id="1703345"/>
    <lineage>
        <taxon>Bacteria</taxon>
        <taxon>Pseudomonadati</taxon>
        <taxon>Bacteroidota</taxon>
        <taxon>Chitinophagia</taxon>
        <taxon>Chitinophagales</taxon>
        <taxon>Chitinophagaceae</taxon>
        <taxon>Niastella</taxon>
    </lineage>
</organism>
<evidence type="ECO:0000256" key="6">
    <source>
        <dbReference type="ARBA" id="ARBA00048785"/>
    </source>
</evidence>
<dbReference type="Gene3D" id="3.40.50.960">
    <property type="entry name" value="Lumazine/riboflavin synthase"/>
    <property type="match status" value="1"/>
</dbReference>
<evidence type="ECO:0000256" key="7">
    <source>
        <dbReference type="HAMAP-Rule" id="MF_00178"/>
    </source>
</evidence>
<feature type="binding site" evidence="7">
    <location>
        <begin position="96"/>
        <end position="97"/>
    </location>
    <ligand>
        <name>(2S)-2-hydroxy-3-oxobutyl phosphate</name>
        <dbReference type="ChEBI" id="CHEBI:58830"/>
    </ligand>
</feature>
<keyword evidence="5 7" id="KW-0808">Transferase</keyword>
<sequence length="168" mass="18443">MAEVSNSKLLQIDTGIQNTNACVVIVRTEWNAAIIDELEKGCMTVFKNQGIKDVKVITVPGAFEIPFGIKSYWDANKYKDDRPHAFIALGCVLRGDTPHFEYVCQGVTSGITQLNLTLPVPVIFGILTVDNDQQAQERIGGKHGHKGEEAAITALKMISLTQSFKNSH</sequence>
<dbReference type="GO" id="GO:0000906">
    <property type="term" value="F:6,7-dimethyl-8-ribityllumazine synthase activity"/>
    <property type="evidence" value="ECO:0007669"/>
    <property type="project" value="UniProtKB-UniRule"/>
</dbReference>
<dbReference type="PANTHER" id="PTHR21058:SF0">
    <property type="entry name" value="6,7-DIMETHYL-8-RIBITYLLUMAZINE SYNTHASE"/>
    <property type="match status" value="1"/>
</dbReference>
<feature type="binding site" evidence="7">
    <location>
        <position position="30"/>
    </location>
    <ligand>
        <name>5-amino-6-(D-ribitylamino)uracil</name>
        <dbReference type="ChEBI" id="CHEBI:15934"/>
    </ligand>
</feature>
<dbReference type="GO" id="GO:0005829">
    <property type="term" value="C:cytosol"/>
    <property type="evidence" value="ECO:0007669"/>
    <property type="project" value="TreeGrafter"/>
</dbReference>
<proteinExistence type="inferred from homology"/>
<dbReference type="InterPro" id="IPR034964">
    <property type="entry name" value="LS"/>
</dbReference>
<keyword evidence="4 7" id="KW-0686">Riboflavin biosynthesis</keyword>
<evidence type="ECO:0000256" key="3">
    <source>
        <dbReference type="ARBA" id="ARBA00012664"/>
    </source>
</evidence>
<evidence type="ECO:0000256" key="2">
    <source>
        <dbReference type="ARBA" id="ARBA00007424"/>
    </source>
</evidence>
<feature type="binding site" evidence="7">
    <location>
        <position position="138"/>
    </location>
    <ligand>
        <name>(2S)-2-hydroxy-3-oxobutyl phosphate</name>
        <dbReference type="ChEBI" id="CHEBI:58830"/>
    </ligand>
</feature>
<comment type="similarity">
    <text evidence="2 7">Belongs to the DMRL synthase family.</text>
</comment>
<feature type="binding site" evidence="7">
    <location>
        <begin position="62"/>
        <end position="64"/>
    </location>
    <ligand>
        <name>5-amino-6-(D-ribitylamino)uracil</name>
        <dbReference type="ChEBI" id="CHEBI:15934"/>
    </ligand>
</feature>
<evidence type="ECO:0000313" key="8">
    <source>
        <dbReference type="EMBL" id="OQP59090.1"/>
    </source>
</evidence>
<feature type="binding site" evidence="7">
    <location>
        <begin position="91"/>
        <end position="93"/>
    </location>
    <ligand>
        <name>5-amino-6-(D-ribitylamino)uracil</name>
        <dbReference type="ChEBI" id="CHEBI:15934"/>
    </ligand>
</feature>
<dbReference type="Proteomes" id="UP000192796">
    <property type="component" value="Unassembled WGS sequence"/>
</dbReference>
<dbReference type="STRING" id="1703345.A3860_38965"/>
<dbReference type="HAMAP" id="MF_00178">
    <property type="entry name" value="Lumazine_synth"/>
    <property type="match status" value="1"/>
</dbReference>
<dbReference type="Pfam" id="PF00885">
    <property type="entry name" value="DMRL_synthase"/>
    <property type="match status" value="1"/>
</dbReference>
<feature type="active site" description="Proton donor" evidence="7">
    <location>
        <position position="99"/>
    </location>
</feature>
<evidence type="ECO:0000256" key="1">
    <source>
        <dbReference type="ARBA" id="ARBA00004917"/>
    </source>
</evidence>
<gene>
    <name evidence="7" type="primary">ribH</name>
    <name evidence="8" type="ORF">A3860_38965</name>
</gene>
<dbReference type="UniPathway" id="UPA00275">
    <property type="reaction ID" value="UER00404"/>
</dbReference>
<comment type="function">
    <text evidence="7">Catalyzes the formation of 6,7-dimethyl-8-ribityllumazine by condensation of 5-amino-6-(D-ribitylamino)uracil with 3,4-dihydroxy-2-butanone 4-phosphate. This is the penultimate step in the biosynthesis of riboflavin.</text>
</comment>
<feature type="binding site" evidence="7">
    <location>
        <position position="124"/>
    </location>
    <ligand>
        <name>5-amino-6-(D-ribitylamino)uracil</name>
        <dbReference type="ChEBI" id="CHEBI:15934"/>
    </ligand>
</feature>
<dbReference type="SUPFAM" id="SSF52121">
    <property type="entry name" value="Lumazine synthase"/>
    <property type="match status" value="1"/>
</dbReference>
<dbReference type="OrthoDB" id="9809709at2"/>
<dbReference type="EC" id="2.5.1.78" evidence="3 7"/>
<comment type="catalytic activity">
    <reaction evidence="6 7">
        <text>(2S)-2-hydroxy-3-oxobutyl phosphate + 5-amino-6-(D-ribitylamino)uracil = 6,7-dimethyl-8-(1-D-ribityl)lumazine + phosphate + 2 H2O + H(+)</text>
        <dbReference type="Rhea" id="RHEA:26152"/>
        <dbReference type="ChEBI" id="CHEBI:15377"/>
        <dbReference type="ChEBI" id="CHEBI:15378"/>
        <dbReference type="ChEBI" id="CHEBI:15934"/>
        <dbReference type="ChEBI" id="CHEBI:43474"/>
        <dbReference type="ChEBI" id="CHEBI:58201"/>
        <dbReference type="ChEBI" id="CHEBI:58830"/>
        <dbReference type="EC" id="2.5.1.78"/>
    </reaction>
</comment>
<dbReference type="PANTHER" id="PTHR21058">
    <property type="entry name" value="6,7-DIMETHYL-8-RIBITYLLUMAZINE SYNTHASE DMRL SYNTHASE LUMAZINE SYNTHASE"/>
    <property type="match status" value="1"/>
</dbReference>